<comment type="caution">
    <text evidence="3">The sequence shown here is derived from an EMBL/GenBank/DDBJ whole genome shotgun (WGS) entry which is preliminary data.</text>
</comment>
<dbReference type="EMBL" id="JAAAIN010004899">
    <property type="protein sequence ID" value="KAG0277511.1"/>
    <property type="molecule type" value="Genomic_DNA"/>
</dbReference>
<reference evidence="3" key="1">
    <citation type="journal article" date="2020" name="Fungal Divers.">
        <title>Resolving the Mortierellaceae phylogeny through synthesis of multi-gene phylogenetics and phylogenomics.</title>
        <authorList>
            <person name="Vandepol N."/>
            <person name="Liber J."/>
            <person name="Desiro A."/>
            <person name="Na H."/>
            <person name="Kennedy M."/>
            <person name="Barry K."/>
            <person name="Grigoriev I.V."/>
            <person name="Miller A.N."/>
            <person name="O'Donnell K."/>
            <person name="Stajich J.E."/>
            <person name="Bonito G."/>
        </authorList>
    </citation>
    <scope>NUCLEOTIDE SEQUENCE</scope>
    <source>
        <strain evidence="3">NVP60</strain>
    </source>
</reference>
<dbReference type="AlphaFoldDB" id="A0A9P6QNX4"/>
<dbReference type="SUPFAM" id="SSF56601">
    <property type="entry name" value="beta-lactamase/transpeptidase-like"/>
    <property type="match status" value="1"/>
</dbReference>
<evidence type="ECO:0000313" key="3">
    <source>
        <dbReference type="EMBL" id="KAG0277511.1"/>
    </source>
</evidence>
<evidence type="ECO:0000313" key="4">
    <source>
        <dbReference type="Proteomes" id="UP000823405"/>
    </source>
</evidence>
<dbReference type="InterPro" id="IPR050491">
    <property type="entry name" value="AmpC-like"/>
</dbReference>
<comment type="similarity">
    <text evidence="1">Belongs to the peptidase S12 family.</text>
</comment>
<keyword evidence="4" id="KW-1185">Reference proteome</keyword>
<dbReference type="PANTHER" id="PTHR46825:SF15">
    <property type="entry name" value="BETA-LACTAMASE-RELATED DOMAIN-CONTAINING PROTEIN"/>
    <property type="match status" value="1"/>
</dbReference>
<name>A0A9P6QNX4_9FUNG</name>
<proteinExistence type="inferred from homology"/>
<protein>
    <recommendedName>
        <fullName evidence="2">Beta-lactamase-related domain-containing protein</fullName>
    </recommendedName>
</protein>
<dbReference type="OrthoDB" id="5946976at2759"/>
<dbReference type="InterPro" id="IPR001466">
    <property type="entry name" value="Beta-lactam-related"/>
</dbReference>
<dbReference type="InterPro" id="IPR012338">
    <property type="entry name" value="Beta-lactam/transpept-like"/>
</dbReference>
<evidence type="ECO:0000259" key="2">
    <source>
        <dbReference type="Pfam" id="PF00144"/>
    </source>
</evidence>
<dbReference type="PANTHER" id="PTHR46825">
    <property type="entry name" value="D-ALANYL-D-ALANINE-CARBOXYPEPTIDASE/ENDOPEPTIDASE AMPH"/>
    <property type="match status" value="1"/>
</dbReference>
<evidence type="ECO:0000256" key="1">
    <source>
        <dbReference type="ARBA" id="ARBA00038215"/>
    </source>
</evidence>
<dbReference type="Pfam" id="PF00144">
    <property type="entry name" value="Beta-lactamase"/>
    <property type="match status" value="1"/>
</dbReference>
<accession>A0A9P6QNX4</accession>
<feature type="domain" description="Beta-lactamase-related" evidence="2">
    <location>
        <begin position="35"/>
        <end position="131"/>
    </location>
</feature>
<gene>
    <name evidence="3" type="ORF">BGZ97_009878</name>
</gene>
<dbReference type="Proteomes" id="UP000823405">
    <property type="component" value="Unassembled WGS sequence"/>
</dbReference>
<organism evidence="3 4">
    <name type="scientific">Linnemannia gamsii</name>
    <dbReference type="NCBI Taxonomy" id="64522"/>
    <lineage>
        <taxon>Eukaryota</taxon>
        <taxon>Fungi</taxon>
        <taxon>Fungi incertae sedis</taxon>
        <taxon>Mucoromycota</taxon>
        <taxon>Mortierellomycotina</taxon>
        <taxon>Mortierellomycetes</taxon>
        <taxon>Mortierellales</taxon>
        <taxon>Mortierellaceae</taxon>
        <taxon>Linnemannia</taxon>
    </lineage>
</organism>
<dbReference type="Gene3D" id="3.40.710.10">
    <property type="entry name" value="DD-peptidase/beta-lactamase superfamily"/>
    <property type="match status" value="1"/>
</dbReference>
<feature type="non-terminal residue" evidence="3">
    <location>
        <position position="1"/>
    </location>
</feature>
<sequence>MQIPASSTAATAAPSPCSASKLNLSGLSAILNAARIKNGIPGMSVAVMYKGELFYAEGFGKRNEHQPFTKETISPIGSLTKAFTCTAIGELVAEGKMDWDETPVNKYLPEFELKDPILTSQLTLADILSHRT</sequence>